<evidence type="ECO:0000313" key="2">
    <source>
        <dbReference type="Proteomes" id="UP000823912"/>
    </source>
</evidence>
<accession>A0A9D1E8M1</accession>
<dbReference type="EMBL" id="DVHM01000050">
    <property type="protein sequence ID" value="HIR70283.1"/>
    <property type="molecule type" value="Genomic_DNA"/>
</dbReference>
<proteinExistence type="predicted"/>
<dbReference type="AlphaFoldDB" id="A0A9D1E8M1"/>
<reference evidence="1" key="1">
    <citation type="submission" date="2020-10" db="EMBL/GenBank/DDBJ databases">
        <authorList>
            <person name="Gilroy R."/>
        </authorList>
    </citation>
    <scope>NUCLEOTIDE SEQUENCE</scope>
    <source>
        <strain evidence="1">ChiSjej5B23-6657</strain>
    </source>
</reference>
<name>A0A9D1E8M1_9FIRM</name>
<protein>
    <submittedName>
        <fullName evidence="1">Stage III sporulation protein AB</fullName>
    </submittedName>
</protein>
<dbReference type="Proteomes" id="UP000823912">
    <property type="component" value="Unassembled WGS sequence"/>
</dbReference>
<reference evidence="1" key="2">
    <citation type="journal article" date="2021" name="PeerJ">
        <title>Extensive microbial diversity within the chicken gut microbiome revealed by metagenomics and culture.</title>
        <authorList>
            <person name="Gilroy R."/>
            <person name="Ravi A."/>
            <person name="Getino M."/>
            <person name="Pursley I."/>
            <person name="Horton D.L."/>
            <person name="Alikhan N.F."/>
            <person name="Baker D."/>
            <person name="Gharbi K."/>
            <person name="Hall N."/>
            <person name="Watson M."/>
            <person name="Adriaenssens E.M."/>
            <person name="Foster-Nyarko E."/>
            <person name="Jarju S."/>
            <person name="Secka A."/>
            <person name="Antonio M."/>
            <person name="Oren A."/>
            <person name="Chaudhuri R.R."/>
            <person name="La Ragione R."/>
            <person name="Hildebrand F."/>
            <person name="Pallen M.J."/>
        </authorList>
    </citation>
    <scope>NUCLEOTIDE SEQUENCE</scope>
    <source>
        <strain evidence="1">ChiSjej5B23-6657</strain>
    </source>
</reference>
<sequence>MLKLLGALVLLAGAGGLAFSQIAGQQERLNALMEMRSSLIRMKQQVVYVGVSAPLILEREVEYQIHPLAEFYRCLIKRLEERSSGSFYDALLFATERTDRKPYLREEWNIFLKAMESLFSLEQVKEEQAFEGYLKQLEDCIGREQEAKREKRKVTLSVTLMGAAMVLLLLL</sequence>
<dbReference type="InterPro" id="IPR014198">
    <property type="entry name" value="Spore_III_AB"/>
</dbReference>
<organism evidence="1 2">
    <name type="scientific">Candidatus Pullilachnospira gallistercoris</name>
    <dbReference type="NCBI Taxonomy" id="2840911"/>
    <lineage>
        <taxon>Bacteria</taxon>
        <taxon>Bacillati</taxon>
        <taxon>Bacillota</taxon>
        <taxon>Clostridia</taxon>
        <taxon>Lachnospirales</taxon>
        <taxon>Lachnospiraceae</taxon>
        <taxon>Lachnospiraceae incertae sedis</taxon>
        <taxon>Candidatus Pullilachnospira</taxon>
    </lineage>
</organism>
<evidence type="ECO:0000313" key="1">
    <source>
        <dbReference type="EMBL" id="HIR70283.1"/>
    </source>
</evidence>
<gene>
    <name evidence="1" type="ORF">IAA55_03260</name>
</gene>
<comment type="caution">
    <text evidence="1">The sequence shown here is derived from an EMBL/GenBank/DDBJ whole genome shotgun (WGS) entry which is preliminary data.</text>
</comment>
<dbReference type="Pfam" id="PF09548">
    <property type="entry name" value="Spore_III_AB"/>
    <property type="match status" value="1"/>
</dbReference>